<keyword evidence="5" id="KW-0645">Protease</keyword>
<dbReference type="GO" id="GO:0006508">
    <property type="term" value="P:proteolysis"/>
    <property type="evidence" value="ECO:0007669"/>
    <property type="project" value="UniProtKB-KW"/>
</dbReference>
<evidence type="ECO:0000256" key="6">
    <source>
        <dbReference type="ARBA" id="ARBA00022786"/>
    </source>
</evidence>
<dbReference type="Gene3D" id="2.60.210.10">
    <property type="entry name" value="Apoptosis, Tumor Necrosis Factor Receptor Associated Protein 2, Chain A"/>
    <property type="match status" value="1"/>
</dbReference>
<dbReference type="Pfam" id="PF12436">
    <property type="entry name" value="USP7_ICP0_bdg"/>
    <property type="match status" value="1"/>
</dbReference>
<dbReference type="Gene3D" id="3.90.70.10">
    <property type="entry name" value="Cysteine proteinases"/>
    <property type="match status" value="1"/>
</dbReference>
<evidence type="ECO:0000256" key="5">
    <source>
        <dbReference type="ARBA" id="ARBA00022670"/>
    </source>
</evidence>
<dbReference type="SMART" id="SM00061">
    <property type="entry name" value="MATH"/>
    <property type="match status" value="1"/>
</dbReference>
<dbReference type="EC" id="3.4.19.12" evidence="4"/>
<keyword evidence="13" id="KW-1185">Reference proteome</keyword>
<gene>
    <name evidence="12" type="ORF">FN846DRAFT_1022923</name>
</gene>
<dbReference type="PROSITE" id="PS00973">
    <property type="entry name" value="USP_2"/>
    <property type="match status" value="1"/>
</dbReference>
<reference evidence="12 13" key="1">
    <citation type="submission" date="2019-09" db="EMBL/GenBank/DDBJ databases">
        <title>Draft genome of the ectomycorrhizal ascomycete Sphaerosporella brunnea.</title>
        <authorList>
            <consortium name="DOE Joint Genome Institute"/>
            <person name="Benucci G.M."/>
            <person name="Marozzi G."/>
            <person name="Antonielli L."/>
            <person name="Sanchez S."/>
            <person name="Marco P."/>
            <person name="Wang X."/>
            <person name="Falini L.B."/>
            <person name="Barry K."/>
            <person name="Haridas S."/>
            <person name="Lipzen A."/>
            <person name="Labutti K."/>
            <person name="Grigoriev I.V."/>
            <person name="Murat C."/>
            <person name="Martin F."/>
            <person name="Albertini E."/>
            <person name="Donnini D."/>
            <person name="Bonito G."/>
        </authorList>
    </citation>
    <scope>NUCLEOTIDE SEQUENCE [LARGE SCALE GENOMIC DNA]</scope>
    <source>
        <strain evidence="12 13">Sb_GMNB300</strain>
    </source>
</reference>
<dbReference type="InterPro" id="IPR008974">
    <property type="entry name" value="TRAF-like"/>
</dbReference>
<comment type="subcellular location">
    <subcellularLocation>
        <location evidence="2">Nucleus</location>
    </subcellularLocation>
</comment>
<dbReference type="Pfam" id="PF14533">
    <property type="entry name" value="USP7_C2"/>
    <property type="match status" value="1"/>
</dbReference>
<dbReference type="EMBL" id="VXIS01000150">
    <property type="protein sequence ID" value="KAA8900734.1"/>
    <property type="molecule type" value="Genomic_DNA"/>
</dbReference>
<keyword evidence="8" id="KW-0788">Thiol protease</keyword>
<comment type="caution">
    <text evidence="12">The sequence shown here is derived from an EMBL/GenBank/DDBJ whole genome shotgun (WGS) entry which is preliminary data.</text>
</comment>
<evidence type="ECO:0000313" key="12">
    <source>
        <dbReference type="EMBL" id="KAA8900734.1"/>
    </source>
</evidence>
<comment type="catalytic activity">
    <reaction evidence="1">
        <text>Thiol-dependent hydrolysis of ester, thioester, amide, peptide and isopeptide bonds formed by the C-terminal Gly of ubiquitin (a 76-residue protein attached to proteins as an intracellular targeting signal).</text>
        <dbReference type="EC" id="3.4.19.12"/>
    </reaction>
</comment>
<dbReference type="SUPFAM" id="SSF54001">
    <property type="entry name" value="Cysteine proteinases"/>
    <property type="match status" value="1"/>
</dbReference>
<dbReference type="SUPFAM" id="SSF49599">
    <property type="entry name" value="TRAF domain-like"/>
    <property type="match status" value="1"/>
</dbReference>
<evidence type="ECO:0000259" key="10">
    <source>
        <dbReference type="PROSITE" id="PS50144"/>
    </source>
</evidence>
<name>A0A5J5ERG7_9PEZI</name>
<dbReference type="Gene3D" id="3.10.20.90">
    <property type="entry name" value="Phosphatidylinositol 3-kinase Catalytic Subunit, Chain A, domain 1"/>
    <property type="match status" value="2"/>
</dbReference>
<dbReference type="GO" id="GO:0004175">
    <property type="term" value="F:endopeptidase activity"/>
    <property type="evidence" value="ECO:0007669"/>
    <property type="project" value="UniProtKB-ARBA"/>
</dbReference>
<dbReference type="GO" id="GO:0005634">
    <property type="term" value="C:nucleus"/>
    <property type="evidence" value="ECO:0007669"/>
    <property type="project" value="UniProtKB-SubCell"/>
</dbReference>
<dbReference type="GO" id="GO:0031647">
    <property type="term" value="P:regulation of protein stability"/>
    <property type="evidence" value="ECO:0007669"/>
    <property type="project" value="TreeGrafter"/>
</dbReference>
<dbReference type="InterPro" id="IPR001394">
    <property type="entry name" value="Peptidase_C19_UCH"/>
</dbReference>
<evidence type="ECO:0000256" key="8">
    <source>
        <dbReference type="ARBA" id="ARBA00022807"/>
    </source>
</evidence>
<evidence type="ECO:0000256" key="3">
    <source>
        <dbReference type="ARBA" id="ARBA00009085"/>
    </source>
</evidence>
<dbReference type="InterPro" id="IPR028889">
    <property type="entry name" value="USP"/>
</dbReference>
<accession>A0A5J5ERG7</accession>
<dbReference type="InParanoid" id="A0A5J5ERG7"/>
<proteinExistence type="inferred from homology"/>
<dbReference type="InterPro" id="IPR024729">
    <property type="entry name" value="USP7_ICP0-binding_dom"/>
</dbReference>
<protein>
    <recommendedName>
        <fullName evidence="4">ubiquitinyl hydrolase 1</fullName>
        <ecNumber evidence="4">3.4.19.12</ecNumber>
    </recommendedName>
</protein>
<dbReference type="PROSITE" id="PS50235">
    <property type="entry name" value="USP_3"/>
    <property type="match status" value="1"/>
</dbReference>
<dbReference type="FunFam" id="2.60.210.10:FF:000011">
    <property type="entry name" value="Ubiquitin carboxyl-terminal hydrolase 7"/>
    <property type="match status" value="1"/>
</dbReference>
<dbReference type="GO" id="GO:0005829">
    <property type="term" value="C:cytosol"/>
    <property type="evidence" value="ECO:0007669"/>
    <property type="project" value="TreeGrafter"/>
</dbReference>
<dbReference type="InterPro" id="IPR029346">
    <property type="entry name" value="USP_C"/>
</dbReference>
<evidence type="ECO:0000256" key="1">
    <source>
        <dbReference type="ARBA" id="ARBA00000707"/>
    </source>
</evidence>
<keyword evidence="7" id="KW-0378">Hydrolase</keyword>
<evidence type="ECO:0000313" key="13">
    <source>
        <dbReference type="Proteomes" id="UP000326924"/>
    </source>
</evidence>
<dbReference type="InterPro" id="IPR050164">
    <property type="entry name" value="Peptidase_C19"/>
</dbReference>
<keyword evidence="9" id="KW-0539">Nucleus</keyword>
<dbReference type="InterPro" id="IPR038765">
    <property type="entry name" value="Papain-like_cys_pep_sf"/>
</dbReference>
<evidence type="ECO:0000256" key="2">
    <source>
        <dbReference type="ARBA" id="ARBA00004123"/>
    </source>
</evidence>
<dbReference type="GO" id="GO:0016579">
    <property type="term" value="P:protein deubiquitination"/>
    <property type="evidence" value="ECO:0007669"/>
    <property type="project" value="InterPro"/>
</dbReference>
<evidence type="ECO:0000256" key="9">
    <source>
        <dbReference type="ARBA" id="ARBA00023242"/>
    </source>
</evidence>
<organism evidence="12 13">
    <name type="scientific">Sphaerosporella brunnea</name>
    <dbReference type="NCBI Taxonomy" id="1250544"/>
    <lineage>
        <taxon>Eukaryota</taxon>
        <taxon>Fungi</taxon>
        <taxon>Dikarya</taxon>
        <taxon>Ascomycota</taxon>
        <taxon>Pezizomycotina</taxon>
        <taxon>Pezizomycetes</taxon>
        <taxon>Pezizales</taxon>
        <taxon>Pyronemataceae</taxon>
        <taxon>Sphaerosporella</taxon>
    </lineage>
</organism>
<dbReference type="PROSITE" id="PS00972">
    <property type="entry name" value="USP_1"/>
    <property type="match status" value="1"/>
</dbReference>
<dbReference type="GO" id="GO:0140492">
    <property type="term" value="F:metal-dependent deubiquitinase activity"/>
    <property type="evidence" value="ECO:0007669"/>
    <property type="project" value="UniProtKB-ARBA"/>
</dbReference>
<dbReference type="InterPro" id="IPR018200">
    <property type="entry name" value="USP_CS"/>
</dbReference>
<evidence type="ECO:0000256" key="4">
    <source>
        <dbReference type="ARBA" id="ARBA00012759"/>
    </source>
</evidence>
<sequence>MVGLPPPFPTFCLDANGVDPMSIDVEPVLDEKQATDDDDVAVIEPDVVPEEELVPSTPLRADDHEAMKSLVFPEDPNLEVEVEGTFEWDIVGWRSLERRTRSPVFTVGSSPWRILFFPFGNNCECASLYLEHGFDDKPPENWYQCVQFGLVLWNPNDPTAYVSHHAHHRFTSEEGDWGFTRFIELRELMATNEKRPRPIVENECARVTAYVRVMKDPTGVLWHNFANYDSKKMTGYVGLKNQGATCYLNSLLQSLYFTNAFRKAVYQIPTEDEKNLSNSALTLQRLFYLLQTHNDAVPTLELTKSFGWETQDIFAQQDVQELNRILMENLENKMKGTEVENSLNKMFVGKTKTYIKCIDVEYGSERIEDFWDIQLNVRGYKNLDESFKNYIAVETMDGENKYFAEGYGLQDAKKGVIFESFPDVLHLHLKRFEYDLNTYAMCKVNDHYEFPEVFDAAPYLADDADKNAGWEYVLHGVLVHSGDLNAGHYYAFLKPTKDGDFFKFDDDRVTKATKREAMDDNFGGEYTTPATHDGSRPVLTKAMKRSMNAYMLVYLRKNKIDEVLVPVTLEDVPAHVPQRFEAEQLLREQKRRDREEQHLYLSVRVITNRQFQVHNGFDLAVWDDRDAPEDALPVQFRFKKASSMGKLMEHIAAQEGCRADQLRPWVMVNRQNKTVRPDQPILDMARAVEDMALKHSTKGTDFRLWVEYAEHPRDAPYKQEHLGNNPWIVVFLKCFDPMSQTLRGLTHVYMRKNDKVQEIVPLINDIMKWPAKTELQLFEEIKPTMIEPIKGKQTFHQAEIQDGDIICFQKTLTDKEVEALKEHRLCKDAKEYYDMLVNLICIRFLPKQEGHEDFTLNLSKKNSYDEVAEKVAEKVGVPPTHLRFFTVIASNGQMRGAVKRGPSMTLQAMVTPQYYSTTQISHNQLYYEVLEMSLAELETRRTMKFIWLGEGITKEESVEALVPKNGVMGDLIPYIQKRFNIADEVLPRIRFFRSHVGKYHKELISDFNVAAINDYMTLYCEIVPEEELHMDLATSRTIEAFHYHKEPSKVHTQSVPFKFVVKKDEKFADTKLRLQARTGLKGKLFEKIKFAVVRNAYFSKPIYLNDAVVDLYADDVLYDAAGDEDYLGLDHADKYQNSGRNGWRVANPEIRIK</sequence>
<feature type="domain" description="USP" evidence="11">
    <location>
        <begin position="237"/>
        <end position="557"/>
    </location>
</feature>
<evidence type="ECO:0000256" key="7">
    <source>
        <dbReference type="ARBA" id="ARBA00022801"/>
    </source>
</evidence>
<dbReference type="PROSITE" id="PS50144">
    <property type="entry name" value="MATH"/>
    <property type="match status" value="1"/>
</dbReference>
<dbReference type="CDD" id="cd02659">
    <property type="entry name" value="peptidase_C19C"/>
    <property type="match status" value="1"/>
</dbReference>
<dbReference type="PANTHER" id="PTHR24006">
    <property type="entry name" value="UBIQUITIN CARBOXYL-TERMINAL HYDROLASE"/>
    <property type="match status" value="1"/>
</dbReference>
<dbReference type="GO" id="GO:0004843">
    <property type="term" value="F:cysteine-type deubiquitinase activity"/>
    <property type="evidence" value="ECO:0007669"/>
    <property type="project" value="UniProtKB-EC"/>
</dbReference>
<dbReference type="OrthoDB" id="289038at2759"/>
<keyword evidence="6" id="KW-0833">Ubl conjugation pathway</keyword>
<dbReference type="Pfam" id="PF22486">
    <property type="entry name" value="MATH_2"/>
    <property type="match status" value="1"/>
</dbReference>
<dbReference type="Pfam" id="PF00443">
    <property type="entry name" value="UCH"/>
    <property type="match status" value="1"/>
</dbReference>
<dbReference type="PANTHER" id="PTHR24006:SF644">
    <property type="entry name" value="UBIQUITIN CARBOXYL-TERMINAL HYDROLASE 7"/>
    <property type="match status" value="1"/>
</dbReference>
<dbReference type="FunCoup" id="A0A5J5ERG7">
    <property type="interactions" value="1464"/>
</dbReference>
<comment type="similarity">
    <text evidence="3">Belongs to the peptidase C19 family.</text>
</comment>
<dbReference type="Proteomes" id="UP000326924">
    <property type="component" value="Unassembled WGS sequence"/>
</dbReference>
<dbReference type="FunFam" id="3.90.70.10:FF:000005">
    <property type="entry name" value="Ubiquitin carboxyl-terminal hydrolase 7"/>
    <property type="match status" value="1"/>
</dbReference>
<dbReference type="AlphaFoldDB" id="A0A5J5ERG7"/>
<feature type="domain" description="MATH" evidence="10">
    <location>
        <begin position="83"/>
        <end position="211"/>
    </location>
</feature>
<evidence type="ECO:0000259" key="11">
    <source>
        <dbReference type="PROSITE" id="PS50235"/>
    </source>
</evidence>
<dbReference type="InterPro" id="IPR002083">
    <property type="entry name" value="MATH/TRAF_dom"/>
</dbReference>